<evidence type="ECO:0000313" key="3">
    <source>
        <dbReference type="Proteomes" id="UP001198402"/>
    </source>
</evidence>
<keyword evidence="1" id="KW-0472">Membrane</keyword>
<comment type="caution">
    <text evidence="2">The sequence shown here is derived from an EMBL/GenBank/DDBJ whole genome shotgun (WGS) entry which is preliminary data.</text>
</comment>
<keyword evidence="1" id="KW-1133">Transmembrane helix</keyword>
<dbReference type="Proteomes" id="UP001198402">
    <property type="component" value="Unassembled WGS sequence"/>
</dbReference>
<name>A0ABS7Y0H3_9FLAO</name>
<sequence length="166" mass="19045">MKKGNLHNINDPGFKTPENYFESFEENLMKKLEGTESIPNLNDPGFTVPKDYFNSVDDEIFNKLNKEDTPVISLNSRKPLYYIAGIAASIVLILAIFINKPFEDEISVEMVEAYLEDRDLSSYELAELLLDSDLLEDDFVITETSFEEDNLESYLLENSEIDLIIE</sequence>
<evidence type="ECO:0000313" key="2">
    <source>
        <dbReference type="EMBL" id="MCA0153429.1"/>
    </source>
</evidence>
<dbReference type="RefSeq" id="WP_224478389.1">
    <property type="nucleotide sequence ID" value="NZ_JAIUJS010000004.1"/>
</dbReference>
<feature type="transmembrane region" description="Helical" evidence="1">
    <location>
        <begin position="80"/>
        <end position="98"/>
    </location>
</feature>
<keyword evidence="1" id="KW-0812">Transmembrane</keyword>
<dbReference type="EMBL" id="JAIUJS010000004">
    <property type="protein sequence ID" value="MCA0153429.1"/>
    <property type="molecule type" value="Genomic_DNA"/>
</dbReference>
<organism evidence="2 3">
    <name type="scientific">Winogradskyella vincentii</name>
    <dbReference type="NCBI Taxonomy" id="2877122"/>
    <lineage>
        <taxon>Bacteria</taxon>
        <taxon>Pseudomonadati</taxon>
        <taxon>Bacteroidota</taxon>
        <taxon>Flavobacteriia</taxon>
        <taxon>Flavobacteriales</taxon>
        <taxon>Flavobacteriaceae</taxon>
        <taxon>Winogradskyella</taxon>
    </lineage>
</organism>
<keyword evidence="3" id="KW-1185">Reference proteome</keyword>
<gene>
    <name evidence="2" type="ORF">LBV24_09400</name>
</gene>
<accession>A0ABS7Y0H3</accession>
<reference evidence="3" key="1">
    <citation type="submission" date="2023-07" db="EMBL/GenBank/DDBJ databases">
        <authorList>
            <person name="Yue Y."/>
        </authorList>
    </citation>
    <scope>NUCLEOTIDE SEQUENCE [LARGE SCALE GENOMIC DNA]</scope>
    <source>
        <strain evidence="3">2Y89</strain>
    </source>
</reference>
<proteinExistence type="predicted"/>
<evidence type="ECO:0000256" key="1">
    <source>
        <dbReference type="SAM" id="Phobius"/>
    </source>
</evidence>
<protein>
    <submittedName>
        <fullName evidence="2">Uncharacterized protein</fullName>
    </submittedName>
</protein>